<keyword evidence="2" id="KW-1185">Reference proteome</keyword>
<reference evidence="1" key="1">
    <citation type="journal article" date="2023" name="Insect Mol. Biol.">
        <title>Genome sequencing provides insights into the evolution of gene families encoding plant cell wall-degrading enzymes in longhorned beetles.</title>
        <authorList>
            <person name="Shin N.R."/>
            <person name="Okamura Y."/>
            <person name="Kirsch R."/>
            <person name="Pauchet Y."/>
        </authorList>
    </citation>
    <scope>NUCLEOTIDE SEQUENCE</scope>
    <source>
        <strain evidence="1">RBIC_L_NR</strain>
    </source>
</reference>
<dbReference type="EMBL" id="JANEYF010003404">
    <property type="protein sequence ID" value="KAJ8936646.1"/>
    <property type="molecule type" value="Genomic_DNA"/>
</dbReference>
<dbReference type="Proteomes" id="UP001162156">
    <property type="component" value="Unassembled WGS sequence"/>
</dbReference>
<comment type="caution">
    <text evidence="1">The sequence shown here is derived from an EMBL/GenBank/DDBJ whole genome shotgun (WGS) entry which is preliminary data.</text>
</comment>
<evidence type="ECO:0000313" key="1">
    <source>
        <dbReference type="EMBL" id="KAJ8936646.1"/>
    </source>
</evidence>
<evidence type="ECO:0000313" key="2">
    <source>
        <dbReference type="Proteomes" id="UP001162156"/>
    </source>
</evidence>
<gene>
    <name evidence="1" type="ORF">NQ314_012262</name>
</gene>
<proteinExistence type="predicted"/>
<accession>A0AAV8XCH4</accession>
<protein>
    <submittedName>
        <fullName evidence="1">Uncharacterized protein</fullName>
    </submittedName>
</protein>
<sequence>MESGYSLIPFGAYWTISNGTMDTL</sequence>
<name>A0AAV8XCH4_9CUCU</name>
<organism evidence="1 2">
    <name type="scientific">Rhamnusium bicolor</name>
    <dbReference type="NCBI Taxonomy" id="1586634"/>
    <lineage>
        <taxon>Eukaryota</taxon>
        <taxon>Metazoa</taxon>
        <taxon>Ecdysozoa</taxon>
        <taxon>Arthropoda</taxon>
        <taxon>Hexapoda</taxon>
        <taxon>Insecta</taxon>
        <taxon>Pterygota</taxon>
        <taxon>Neoptera</taxon>
        <taxon>Endopterygota</taxon>
        <taxon>Coleoptera</taxon>
        <taxon>Polyphaga</taxon>
        <taxon>Cucujiformia</taxon>
        <taxon>Chrysomeloidea</taxon>
        <taxon>Cerambycidae</taxon>
        <taxon>Lepturinae</taxon>
        <taxon>Rhagiini</taxon>
        <taxon>Rhamnusium</taxon>
    </lineage>
</organism>
<dbReference type="AlphaFoldDB" id="A0AAV8XCH4"/>